<accession>A0A0L0KGK5</accession>
<dbReference type="Proteomes" id="UP000037151">
    <property type="component" value="Unassembled WGS sequence"/>
</dbReference>
<evidence type="ECO:0000313" key="2">
    <source>
        <dbReference type="EMBL" id="KND37297.1"/>
    </source>
</evidence>
<evidence type="ECO:0000256" key="1">
    <source>
        <dbReference type="SAM" id="MobiDB-lite"/>
    </source>
</evidence>
<dbReference type="EMBL" id="JPPY01000068">
    <property type="protein sequence ID" value="KND37297.1"/>
    <property type="molecule type" value="Genomic_DNA"/>
</dbReference>
<reference evidence="3" key="1">
    <citation type="submission" date="2014-07" db="EMBL/GenBank/DDBJ databases">
        <title>Genome sequencing of plant-pathogenic Streptomyces species.</title>
        <authorList>
            <person name="Harrison J."/>
            <person name="Sapp M."/>
            <person name="Thwaites R."/>
            <person name="Studholme D.J."/>
        </authorList>
    </citation>
    <scope>NUCLEOTIDE SEQUENCE [LARGE SCALE GENOMIC DNA]</scope>
    <source>
        <strain evidence="3">NCPPB 4445</strain>
    </source>
</reference>
<gene>
    <name evidence="2" type="ORF">IQ63_10295</name>
</gene>
<proteinExistence type="predicted"/>
<dbReference type="PATRIC" id="fig|42234.21.peg.2125"/>
<feature type="compositionally biased region" description="Basic and acidic residues" evidence="1">
    <location>
        <begin position="78"/>
        <end position="87"/>
    </location>
</feature>
<name>A0A0L0KGK5_9ACTN</name>
<organism evidence="2 3">
    <name type="scientific">Streptomyces acidiscabies</name>
    <dbReference type="NCBI Taxonomy" id="42234"/>
    <lineage>
        <taxon>Bacteria</taxon>
        <taxon>Bacillati</taxon>
        <taxon>Actinomycetota</taxon>
        <taxon>Actinomycetes</taxon>
        <taxon>Kitasatosporales</taxon>
        <taxon>Streptomycetaceae</taxon>
        <taxon>Streptomyces</taxon>
    </lineage>
</organism>
<feature type="region of interest" description="Disordered" evidence="1">
    <location>
        <begin position="54"/>
        <end position="87"/>
    </location>
</feature>
<comment type="caution">
    <text evidence="2">The sequence shown here is derived from an EMBL/GenBank/DDBJ whole genome shotgun (WGS) entry which is preliminary data.</text>
</comment>
<dbReference type="AlphaFoldDB" id="A0A0L0KGK5"/>
<sequence>MSRCVASDHGSRDTRTDPAVTAASLAAEAAFLDERLSLLREAIAAVDARMDEVSTRLRRLRRPTPGGQAPSGGEGDTGLDHSATDRL</sequence>
<protein>
    <submittedName>
        <fullName evidence="2">Uncharacterized protein</fullName>
    </submittedName>
</protein>
<evidence type="ECO:0000313" key="3">
    <source>
        <dbReference type="Proteomes" id="UP000037151"/>
    </source>
</evidence>